<feature type="compositionally biased region" description="Acidic residues" evidence="11">
    <location>
        <begin position="352"/>
        <end position="364"/>
    </location>
</feature>
<dbReference type="STRING" id="610380.E2C280"/>
<accession>E2C280</accession>
<dbReference type="OMA" id="FEDFSIC"/>
<dbReference type="OrthoDB" id="17102at2759"/>
<organism evidence="14">
    <name type="scientific">Harpegnathos saltator</name>
    <name type="common">Jerdon's jumping ant</name>
    <dbReference type="NCBI Taxonomy" id="610380"/>
    <lineage>
        <taxon>Eukaryota</taxon>
        <taxon>Metazoa</taxon>
        <taxon>Ecdysozoa</taxon>
        <taxon>Arthropoda</taxon>
        <taxon>Hexapoda</taxon>
        <taxon>Insecta</taxon>
        <taxon>Pterygota</taxon>
        <taxon>Neoptera</taxon>
        <taxon>Endopterygota</taxon>
        <taxon>Hymenoptera</taxon>
        <taxon>Apocrita</taxon>
        <taxon>Aculeata</taxon>
        <taxon>Formicoidea</taxon>
        <taxon>Formicidae</taxon>
        <taxon>Ponerinae</taxon>
        <taxon>Ponerini</taxon>
        <taxon>Harpegnathos</taxon>
    </lineage>
</organism>
<evidence type="ECO:0000256" key="11">
    <source>
        <dbReference type="SAM" id="MobiDB-lite"/>
    </source>
</evidence>
<comment type="pathway">
    <text evidence="1">Lipid metabolism.</text>
</comment>
<dbReference type="InterPro" id="IPR014729">
    <property type="entry name" value="Rossmann-like_a/b/a_fold"/>
</dbReference>
<dbReference type="UniPathway" id="UPA00753">
    <property type="reaction ID" value="UER00739"/>
</dbReference>
<feature type="region of interest" description="Disordered" evidence="11">
    <location>
        <begin position="303"/>
        <end position="364"/>
    </location>
</feature>
<evidence type="ECO:0000256" key="6">
    <source>
        <dbReference type="ARBA" id="ARBA00023098"/>
    </source>
</evidence>
<evidence type="ECO:0000256" key="3">
    <source>
        <dbReference type="ARBA" id="ARBA00022516"/>
    </source>
</evidence>
<reference evidence="13 14" key="1">
    <citation type="journal article" date="2010" name="Science">
        <title>Genomic comparison of the ants Camponotus floridanus and Harpegnathos saltator.</title>
        <authorList>
            <person name="Bonasio R."/>
            <person name="Zhang G."/>
            <person name="Ye C."/>
            <person name="Mutti N.S."/>
            <person name="Fang X."/>
            <person name="Qin N."/>
            <person name="Donahue G."/>
            <person name="Yang P."/>
            <person name="Li Q."/>
            <person name="Li C."/>
            <person name="Zhang P."/>
            <person name="Huang Z."/>
            <person name="Berger S.L."/>
            <person name="Reinberg D."/>
            <person name="Wang J."/>
            <person name="Liebig J."/>
        </authorList>
    </citation>
    <scope>NUCLEOTIDE SEQUENCE [LARGE SCALE GENOMIC DNA]</scope>
    <source>
        <strain evidence="13 14">R22 G/1</strain>
    </source>
</reference>
<evidence type="ECO:0000256" key="9">
    <source>
        <dbReference type="ARBA" id="ARBA00025706"/>
    </source>
</evidence>
<dbReference type="EC" id="2.7.7.15" evidence="10"/>
<dbReference type="CDD" id="cd02174">
    <property type="entry name" value="CCT"/>
    <property type="match status" value="1"/>
</dbReference>
<dbReference type="NCBIfam" id="TIGR00125">
    <property type="entry name" value="cyt_tran_rel"/>
    <property type="match status" value="1"/>
</dbReference>
<dbReference type="GO" id="GO:0004105">
    <property type="term" value="F:choline-phosphate cytidylyltransferase activity"/>
    <property type="evidence" value="ECO:0007669"/>
    <property type="project" value="UniProtKB-EC"/>
</dbReference>
<keyword evidence="3" id="KW-0444">Lipid biosynthesis</keyword>
<feature type="domain" description="Cytidyltransferase-like" evidence="12">
    <location>
        <begin position="78"/>
        <end position="206"/>
    </location>
</feature>
<evidence type="ECO:0000256" key="7">
    <source>
        <dbReference type="ARBA" id="ARBA00023209"/>
    </source>
</evidence>
<evidence type="ECO:0000313" key="14">
    <source>
        <dbReference type="Proteomes" id="UP000008237"/>
    </source>
</evidence>
<dbReference type="EMBL" id="GL452088">
    <property type="protein sequence ID" value="EFN77943.1"/>
    <property type="molecule type" value="Genomic_DNA"/>
</dbReference>
<keyword evidence="8" id="KW-1208">Phospholipid metabolism</keyword>
<proteinExistence type="inferred from homology"/>
<keyword evidence="4 13" id="KW-0808">Transferase</keyword>
<name>E2C280_HARSA</name>
<keyword evidence="6" id="KW-0443">Lipid metabolism</keyword>
<evidence type="ECO:0000256" key="2">
    <source>
        <dbReference type="ARBA" id="ARBA00010101"/>
    </source>
</evidence>
<evidence type="ECO:0000256" key="4">
    <source>
        <dbReference type="ARBA" id="ARBA00022679"/>
    </source>
</evidence>
<dbReference type="FunCoup" id="E2C280">
    <property type="interactions" value="1836"/>
</dbReference>
<dbReference type="Gene3D" id="3.40.50.620">
    <property type="entry name" value="HUPs"/>
    <property type="match status" value="1"/>
</dbReference>
<dbReference type="PANTHER" id="PTHR10739:SF13">
    <property type="entry name" value="CHOLINE-PHOSPHATE CYTIDYLYLTRANSFERASE"/>
    <property type="match status" value="1"/>
</dbReference>
<evidence type="ECO:0000256" key="10">
    <source>
        <dbReference type="ARBA" id="ARBA00026101"/>
    </source>
</evidence>
<dbReference type="Pfam" id="PF01467">
    <property type="entry name" value="CTP_transf_like"/>
    <property type="match status" value="1"/>
</dbReference>
<keyword evidence="7" id="KW-0594">Phospholipid biosynthesis</keyword>
<evidence type="ECO:0000256" key="1">
    <source>
        <dbReference type="ARBA" id="ARBA00005189"/>
    </source>
</evidence>
<dbReference type="PANTHER" id="PTHR10739">
    <property type="entry name" value="CYTIDYLYLTRANSFERASE"/>
    <property type="match status" value="1"/>
</dbReference>
<sequence length="364" mass="42001">MTWGSKHNGNENNDANLMFLKDYNQISVCNATIPSICKEAPFSDDIEAIIERNSCDYNIHITLKQARSGKVPRRVRVYADGIYDLFHQGHARQLLQAKNIFPNVYLIVGVCNDELTHSKKGRTVMTDLERYDAVRHCRYVDEVVRDAPWELDDQFLEKHKIDFVAHDDIPYMTDDGSDVYAKLKAKGMFVATQRTEGVSTSDIVARIVKDYDIYVRRNLARGYSAKELNVSFLNEKKFRLQNKFDDLKDKGKRVMENIGEKRMDMISKWEEKSRDFIDAFLLLFGREGRLSTIWNESKGRLMQALSPPASPKRDGSPNSSNSSNNDEDQTSPPPKKTGRYEFSRNNHYLSDDYSDDEEENLHSK</sequence>
<dbReference type="InterPro" id="IPR004821">
    <property type="entry name" value="Cyt_trans-like"/>
</dbReference>
<comment type="similarity">
    <text evidence="2">Belongs to the cytidylyltransferase family.</text>
</comment>
<dbReference type="GO" id="GO:0031210">
    <property type="term" value="F:phosphatidylcholine binding"/>
    <property type="evidence" value="ECO:0007669"/>
    <property type="project" value="TreeGrafter"/>
</dbReference>
<evidence type="ECO:0000259" key="12">
    <source>
        <dbReference type="Pfam" id="PF01467"/>
    </source>
</evidence>
<dbReference type="AlphaFoldDB" id="E2C280"/>
<dbReference type="Proteomes" id="UP000008237">
    <property type="component" value="Unassembled WGS sequence"/>
</dbReference>
<comment type="pathway">
    <text evidence="9">Phospholipid metabolism; phosphatidylcholine biosynthesis; phosphatidylcholine from phosphocholine: step 1/2.</text>
</comment>
<keyword evidence="14" id="KW-1185">Reference proteome</keyword>
<evidence type="ECO:0000313" key="13">
    <source>
        <dbReference type="EMBL" id="EFN77943.1"/>
    </source>
</evidence>
<dbReference type="InParanoid" id="E2C280"/>
<keyword evidence="5 13" id="KW-0548">Nucleotidyltransferase</keyword>
<evidence type="ECO:0000256" key="5">
    <source>
        <dbReference type="ARBA" id="ARBA00022695"/>
    </source>
</evidence>
<dbReference type="FunFam" id="3.40.50.620:FF:000016">
    <property type="entry name" value="Putative choline-phosphate cytidylyltransferase B"/>
    <property type="match status" value="1"/>
</dbReference>
<evidence type="ECO:0000256" key="8">
    <source>
        <dbReference type="ARBA" id="ARBA00023264"/>
    </source>
</evidence>
<dbReference type="SUPFAM" id="SSF52374">
    <property type="entry name" value="Nucleotidylyl transferase"/>
    <property type="match status" value="1"/>
</dbReference>
<dbReference type="InterPro" id="IPR041723">
    <property type="entry name" value="CCT"/>
</dbReference>
<dbReference type="InterPro" id="IPR045049">
    <property type="entry name" value="Pcy1-like"/>
</dbReference>
<protein>
    <recommendedName>
        <fullName evidence="10">choline-phosphate cytidylyltransferase</fullName>
        <ecNumber evidence="10">2.7.7.15</ecNumber>
    </recommendedName>
</protein>
<gene>
    <name evidence="13" type="ORF">EAI_03409</name>
</gene>